<gene>
    <name evidence="1" type="ORF">I6N96_16035</name>
</gene>
<protein>
    <submittedName>
        <fullName evidence="1">CoF synthetase</fullName>
    </submittedName>
</protein>
<dbReference type="EMBL" id="JAEDXU010000009">
    <property type="protein sequence ID" value="MBP1047800.1"/>
    <property type="molecule type" value="Genomic_DNA"/>
</dbReference>
<dbReference type="InterPro" id="IPR012685">
    <property type="entry name" value="CHP02304_F390_synth-rel"/>
</dbReference>
<comment type="caution">
    <text evidence="1">The sequence shown here is derived from an EMBL/GenBank/DDBJ whole genome shotgun (WGS) entry which is preliminary data.</text>
</comment>
<proteinExistence type="predicted"/>
<evidence type="ECO:0000313" key="2">
    <source>
        <dbReference type="Proteomes" id="UP000673375"/>
    </source>
</evidence>
<dbReference type="Proteomes" id="UP000673375">
    <property type="component" value="Unassembled WGS sequence"/>
</dbReference>
<dbReference type="InterPro" id="IPR042099">
    <property type="entry name" value="ANL_N_sf"/>
</dbReference>
<dbReference type="RefSeq" id="WP_209558578.1">
    <property type="nucleotide sequence ID" value="NZ_JAEDXU010000009.1"/>
</dbReference>
<dbReference type="SUPFAM" id="SSF56801">
    <property type="entry name" value="Acetyl-CoA synthetase-like"/>
    <property type="match status" value="1"/>
</dbReference>
<dbReference type="NCBIfam" id="TIGR02304">
    <property type="entry name" value="aden_form_hyp"/>
    <property type="match status" value="1"/>
</dbReference>
<sequence>MKKSLLISTFMKVRWLQKWTTREQLEKYQNKKVAKQLLYMQKHSPFYANHAGEALPLMDKEKMMRYFDELNTVGIKKEQAFDIALKGERTRNFQEGYQDISVGLSSGTSGNRGIFFTSEKEQAIWAGTILAKMLPKKQLLNHKLAFFLRADNQLYQTIDSQAIQLAYFDMYQPFEGHIDRLNHYQPTILIAPPSVLLRLAQEVKAQRLKIQPQRVISIAEILEARDSDYLKQCFKVPVIHQIYQCTEGFLGYTCEHGTLHLNEDIVKFEKEYLDERRFYPIITDFTRTSQPMLRYRLNDILVEADQPCSCGSVFEAIEKIEGREDDIFVFKGIEQETVAVYPDFIRRCLLFVSEVREYQVQQVAVDRLVIKADDLSKEVQEKINQEFVRLAADQKFELPDLIFQPYEQEQEKKMKRIQRCVE</sequence>
<dbReference type="Gene3D" id="3.40.50.12780">
    <property type="entry name" value="N-terminal domain of ligase-like"/>
    <property type="match status" value="1"/>
</dbReference>
<name>A0ABS4CP25_9ENTE</name>
<dbReference type="PANTHER" id="PTHR36932">
    <property type="entry name" value="CAPSULAR POLYSACCHARIDE BIOSYNTHESIS PROTEIN"/>
    <property type="match status" value="1"/>
</dbReference>
<accession>A0ABS4CP25</accession>
<dbReference type="InterPro" id="IPR053158">
    <property type="entry name" value="CapK_Type1_Caps_Biosynth"/>
</dbReference>
<reference evidence="1 2" key="1">
    <citation type="submission" date="2020-12" db="EMBL/GenBank/DDBJ databases">
        <title>Vagococcus allomyrinae sp. nov. and Enterococcus lavae sp. nov., isolated from the larvae of Allomyrina dichotoma.</title>
        <authorList>
            <person name="Lee S.D."/>
        </authorList>
    </citation>
    <scope>NUCLEOTIDE SEQUENCE [LARGE SCALE GENOMIC DNA]</scope>
    <source>
        <strain evidence="1 2">BWM-S5</strain>
    </source>
</reference>
<dbReference type="PANTHER" id="PTHR36932:SF1">
    <property type="entry name" value="CAPSULAR POLYSACCHARIDE BIOSYNTHESIS PROTEIN"/>
    <property type="match status" value="1"/>
</dbReference>
<evidence type="ECO:0000313" key="1">
    <source>
        <dbReference type="EMBL" id="MBP1047800.1"/>
    </source>
</evidence>
<keyword evidence="2" id="KW-1185">Reference proteome</keyword>
<organism evidence="1 2">
    <name type="scientific">Enterococcus larvae</name>
    <dbReference type="NCBI Taxonomy" id="2794352"/>
    <lineage>
        <taxon>Bacteria</taxon>
        <taxon>Bacillati</taxon>
        <taxon>Bacillota</taxon>
        <taxon>Bacilli</taxon>
        <taxon>Lactobacillales</taxon>
        <taxon>Enterococcaceae</taxon>
        <taxon>Enterococcus</taxon>
    </lineage>
</organism>